<feature type="transmembrane region" description="Helical" evidence="6">
    <location>
        <begin position="181"/>
        <end position="202"/>
    </location>
</feature>
<evidence type="ECO:0000256" key="5">
    <source>
        <dbReference type="SAM" id="MobiDB-lite"/>
    </source>
</evidence>
<dbReference type="InterPro" id="IPR003807">
    <property type="entry name" value="DUF202"/>
</dbReference>
<proteinExistence type="predicted"/>
<dbReference type="PANTHER" id="PTHR34187">
    <property type="entry name" value="FGR18P"/>
    <property type="match status" value="1"/>
</dbReference>
<dbReference type="PANTHER" id="PTHR34187:SF1">
    <property type="entry name" value="DUF202 DOMAIN-CONTAINING PROTEIN"/>
    <property type="match status" value="1"/>
</dbReference>
<feature type="transmembrane region" description="Helical" evidence="6">
    <location>
        <begin position="134"/>
        <end position="160"/>
    </location>
</feature>
<keyword evidence="3 6" id="KW-1133">Transmembrane helix</keyword>
<keyword evidence="9" id="KW-1185">Reference proteome</keyword>
<evidence type="ECO:0000256" key="3">
    <source>
        <dbReference type="ARBA" id="ARBA00022989"/>
    </source>
</evidence>
<dbReference type="Pfam" id="PF02656">
    <property type="entry name" value="DUF202"/>
    <property type="match status" value="1"/>
</dbReference>
<feature type="transmembrane region" description="Helical" evidence="6">
    <location>
        <begin position="101"/>
        <end position="122"/>
    </location>
</feature>
<dbReference type="AlphaFoldDB" id="A0AB34KJE4"/>
<feature type="region of interest" description="Disordered" evidence="5">
    <location>
        <begin position="1"/>
        <end position="58"/>
    </location>
</feature>
<keyword evidence="2 6" id="KW-0812">Transmembrane</keyword>
<evidence type="ECO:0000256" key="4">
    <source>
        <dbReference type="ARBA" id="ARBA00023136"/>
    </source>
</evidence>
<dbReference type="GeneID" id="96008537"/>
<dbReference type="RefSeq" id="XP_069226943.1">
    <property type="nucleotide sequence ID" value="XM_069375699.1"/>
</dbReference>
<evidence type="ECO:0000256" key="2">
    <source>
        <dbReference type="ARBA" id="ARBA00022692"/>
    </source>
</evidence>
<dbReference type="Proteomes" id="UP000803884">
    <property type="component" value="Unassembled WGS sequence"/>
</dbReference>
<comment type="caution">
    <text evidence="8">The sequence shown here is derived from an EMBL/GenBank/DDBJ whole genome shotgun (WGS) entry which is preliminary data.</text>
</comment>
<evidence type="ECO:0000259" key="7">
    <source>
        <dbReference type="Pfam" id="PF02656"/>
    </source>
</evidence>
<evidence type="ECO:0000256" key="1">
    <source>
        <dbReference type="ARBA" id="ARBA00004127"/>
    </source>
</evidence>
<accession>A0AB34KJE4</accession>
<dbReference type="GO" id="GO:0012505">
    <property type="term" value="C:endomembrane system"/>
    <property type="evidence" value="ECO:0007669"/>
    <property type="project" value="UniProtKB-SubCell"/>
</dbReference>
<organism evidence="8 9">
    <name type="scientific">Cladosporium halotolerans</name>
    <dbReference type="NCBI Taxonomy" id="1052096"/>
    <lineage>
        <taxon>Eukaryota</taxon>
        <taxon>Fungi</taxon>
        <taxon>Dikarya</taxon>
        <taxon>Ascomycota</taxon>
        <taxon>Pezizomycotina</taxon>
        <taxon>Dothideomycetes</taxon>
        <taxon>Dothideomycetidae</taxon>
        <taxon>Cladosporiales</taxon>
        <taxon>Cladosporiaceae</taxon>
        <taxon>Cladosporium</taxon>
    </lineage>
</organism>
<reference evidence="8 9" key="1">
    <citation type="journal article" date="2020" name="Microbiol. Resour. Announc.">
        <title>Draft Genome Sequence of a Cladosporium Species Isolated from the Mesophotic Ascidian Didemnum maculosum.</title>
        <authorList>
            <person name="Gioti A."/>
            <person name="Siaperas R."/>
            <person name="Nikolaivits E."/>
            <person name="Le Goff G."/>
            <person name="Ouazzani J."/>
            <person name="Kotoulas G."/>
            <person name="Topakas E."/>
        </authorList>
    </citation>
    <scope>NUCLEOTIDE SEQUENCE [LARGE SCALE GENOMIC DNA]</scope>
    <source>
        <strain evidence="8 9">TM138-S3</strain>
    </source>
</reference>
<gene>
    <name evidence="8" type="ORF">WHR41_07094</name>
</gene>
<sequence>MAEEPRQRKSLSQHTPSEQAVPEPEPAHTRRSDADSDSDDEREATELRDVSPGHRWHSRALTPPSAELHWYDPVKKFWRHHVRITVPHDDCRDHLANERTFLGYLRTSLALAMLGVVIAQLYRLQHSPTPDPVFGYYVLSKPISCIFHGSAVCVTLLGAIRYFRQQHLMAIGKVQAGGWELMVIGTYILLLLIAMFAVHLGINIYKE</sequence>
<dbReference type="InterPro" id="IPR052053">
    <property type="entry name" value="IM_YidH-like"/>
</dbReference>
<evidence type="ECO:0000313" key="8">
    <source>
        <dbReference type="EMBL" id="KAL1583837.1"/>
    </source>
</evidence>
<evidence type="ECO:0000313" key="9">
    <source>
        <dbReference type="Proteomes" id="UP000803884"/>
    </source>
</evidence>
<dbReference type="EMBL" id="JAAQHG020000031">
    <property type="protein sequence ID" value="KAL1583837.1"/>
    <property type="molecule type" value="Genomic_DNA"/>
</dbReference>
<name>A0AB34KJE4_9PEZI</name>
<evidence type="ECO:0000256" key="6">
    <source>
        <dbReference type="SAM" id="Phobius"/>
    </source>
</evidence>
<comment type="subcellular location">
    <subcellularLocation>
        <location evidence="1">Endomembrane system</location>
        <topology evidence="1">Multi-pass membrane protein</topology>
    </subcellularLocation>
</comment>
<keyword evidence="4 6" id="KW-0472">Membrane</keyword>
<feature type="compositionally biased region" description="Basic and acidic residues" evidence="5">
    <location>
        <begin position="25"/>
        <end position="34"/>
    </location>
</feature>
<feature type="domain" description="DUF202" evidence="7">
    <location>
        <begin position="92"/>
        <end position="167"/>
    </location>
</feature>
<protein>
    <recommendedName>
        <fullName evidence="7">DUF202 domain-containing protein</fullName>
    </recommendedName>
</protein>